<dbReference type="Proteomes" id="UP000789572">
    <property type="component" value="Unassembled WGS sequence"/>
</dbReference>
<organism evidence="1 2">
    <name type="scientific">Paraglomus occultum</name>
    <dbReference type="NCBI Taxonomy" id="144539"/>
    <lineage>
        <taxon>Eukaryota</taxon>
        <taxon>Fungi</taxon>
        <taxon>Fungi incertae sedis</taxon>
        <taxon>Mucoromycota</taxon>
        <taxon>Glomeromycotina</taxon>
        <taxon>Glomeromycetes</taxon>
        <taxon>Paraglomerales</taxon>
        <taxon>Paraglomeraceae</taxon>
        <taxon>Paraglomus</taxon>
    </lineage>
</organism>
<name>A0A9N8WBN9_9GLOM</name>
<sequence>MLPRSKEKVSKKGFAQKLIQLEACTTRCWGVVFPPLQSRRDWSHTQ</sequence>
<protein>
    <submittedName>
        <fullName evidence="1">8526_t:CDS:1</fullName>
    </submittedName>
</protein>
<gene>
    <name evidence="1" type="ORF">POCULU_LOCUS1713</name>
</gene>
<evidence type="ECO:0000313" key="1">
    <source>
        <dbReference type="EMBL" id="CAG8484191.1"/>
    </source>
</evidence>
<dbReference type="EMBL" id="CAJVPJ010000137">
    <property type="protein sequence ID" value="CAG8484191.1"/>
    <property type="molecule type" value="Genomic_DNA"/>
</dbReference>
<proteinExistence type="predicted"/>
<keyword evidence="2" id="KW-1185">Reference proteome</keyword>
<reference evidence="1" key="1">
    <citation type="submission" date="2021-06" db="EMBL/GenBank/DDBJ databases">
        <authorList>
            <person name="Kallberg Y."/>
            <person name="Tangrot J."/>
            <person name="Rosling A."/>
        </authorList>
    </citation>
    <scope>NUCLEOTIDE SEQUENCE</scope>
    <source>
        <strain evidence="1">IA702</strain>
    </source>
</reference>
<evidence type="ECO:0000313" key="2">
    <source>
        <dbReference type="Proteomes" id="UP000789572"/>
    </source>
</evidence>
<accession>A0A9N8WBN9</accession>
<comment type="caution">
    <text evidence="1">The sequence shown here is derived from an EMBL/GenBank/DDBJ whole genome shotgun (WGS) entry which is preliminary data.</text>
</comment>
<dbReference type="AlphaFoldDB" id="A0A9N8WBN9"/>